<gene>
    <name evidence="2" type="ORF">HNR71_005347</name>
    <name evidence="3" type="ORF">HPO96_09405</name>
</gene>
<evidence type="ECO:0000313" key="5">
    <source>
        <dbReference type="Proteomes" id="UP000553957"/>
    </source>
</evidence>
<reference evidence="3 4" key="1">
    <citation type="submission" date="2020-05" db="EMBL/GenBank/DDBJ databases">
        <title>Genome sequence of Kribbella sandramycini ATCC 39419.</title>
        <authorList>
            <person name="Maclea K.S."/>
            <person name="Fair J.L."/>
        </authorList>
    </citation>
    <scope>NUCLEOTIDE SEQUENCE [LARGE SCALE GENOMIC DNA]</scope>
    <source>
        <strain evidence="3 4">ATCC 39419</strain>
    </source>
</reference>
<reference evidence="2 5" key="2">
    <citation type="submission" date="2020-08" db="EMBL/GenBank/DDBJ databases">
        <title>Sequencing the genomes of 1000 actinobacteria strains.</title>
        <authorList>
            <person name="Klenk H.-P."/>
        </authorList>
    </citation>
    <scope>NUCLEOTIDE SEQUENCE [LARGE SCALE GENOMIC DNA]</scope>
    <source>
        <strain evidence="2 5">DSM 15626</strain>
    </source>
</reference>
<evidence type="ECO:0000256" key="1">
    <source>
        <dbReference type="SAM" id="MobiDB-lite"/>
    </source>
</evidence>
<comment type="caution">
    <text evidence="3">The sequence shown here is derived from an EMBL/GenBank/DDBJ whole genome shotgun (WGS) entry which is preliminary data.</text>
</comment>
<dbReference type="EMBL" id="JABJRC010000002">
    <property type="protein sequence ID" value="NOL40460.1"/>
    <property type="molecule type" value="Genomic_DNA"/>
</dbReference>
<dbReference type="EMBL" id="JACHKF010000001">
    <property type="protein sequence ID" value="MBB6569710.1"/>
    <property type="molecule type" value="Genomic_DNA"/>
</dbReference>
<sequence length="752" mass="83397">MGDISRHRDIFLFTRQTVPVAVLDNAKLTADDLTYLELGNYLTDVSQFRDPVTYIFAKQRIWREFVIPKVQDKTQLLRGLSALGAGAALAASQYLKTLTSGTAADVIEGSGAGLAAIGGILAVLPSDTYADLSGADNWIDALLGTPIERTPGAARDDLKHYGHLGEFFRLFIEGTTHLLFAQDVPKRLDGAWGSLAPIPAHRVEELYGDFFTQYYPHEHTDQPPYVWDASKRPANKLYQPSRRQANLADGEVGVMNAVDAHYVTYLAEGLAEIEDEWWELKREDRAGRQRLLVRAGKLLHGVEDWFFHSNVVELLELRGYRPAQVDGESDEAFLQRFVNDIAKRRPEFVAAQPDELIRLKRKLFRRLRYPAYDAGDKTQSAGVLSRTRMSTPGLRHAYPAFPSAQDTAHTLLHALENLEHKLTGEPGGVPPWAEDTLAQYNLQALGPLAGPIAAAAATPKLRESIPLVLTLLSADERQRLAANVAPEHWPLQPGATPPKRTIEATELDLQLERHAAALEPRLQRDGRTESNYDHFVRFLADSGRLNDKGRAALLAAFAIDRKAEQLPTEAPGAGGFLMQFAVADLQKLLNEGTAKSAALDQNAGSVFGAESDNGAFSEIVGSHSLMSKDTLTSVPFFDDARVLASVASSAVCTILLEQVAVPKTDRRLAWDEVLHHFIRFPPANGGWERRALAMFAPAQQIPRFRDLPELARLVERSLRPAPEQQKPSQSKRADLEERYRRLEGALSKYRYP</sequence>
<dbReference type="AlphaFoldDB" id="A0A7Y4NZV1"/>
<dbReference type="Proteomes" id="UP000534306">
    <property type="component" value="Unassembled WGS sequence"/>
</dbReference>
<evidence type="ECO:0000313" key="2">
    <source>
        <dbReference type="EMBL" id="MBB6569710.1"/>
    </source>
</evidence>
<protein>
    <submittedName>
        <fullName evidence="3">Uncharacterized protein</fullName>
    </submittedName>
</protein>
<keyword evidence="4" id="KW-1185">Reference proteome</keyword>
<accession>A0A7Y4NZV1</accession>
<dbReference type="RefSeq" id="WP_171672962.1">
    <property type="nucleotide sequence ID" value="NZ_BAAAGT010000002.1"/>
</dbReference>
<feature type="region of interest" description="Disordered" evidence="1">
    <location>
        <begin position="715"/>
        <end position="736"/>
    </location>
</feature>
<proteinExistence type="predicted"/>
<evidence type="ECO:0000313" key="4">
    <source>
        <dbReference type="Proteomes" id="UP000534306"/>
    </source>
</evidence>
<dbReference type="Proteomes" id="UP000553957">
    <property type="component" value="Unassembled WGS sequence"/>
</dbReference>
<organism evidence="3 4">
    <name type="scientific">Kribbella sandramycini</name>
    <dbReference type="NCBI Taxonomy" id="60450"/>
    <lineage>
        <taxon>Bacteria</taxon>
        <taxon>Bacillati</taxon>
        <taxon>Actinomycetota</taxon>
        <taxon>Actinomycetes</taxon>
        <taxon>Propionibacteriales</taxon>
        <taxon>Kribbellaceae</taxon>
        <taxon>Kribbella</taxon>
    </lineage>
</organism>
<evidence type="ECO:0000313" key="3">
    <source>
        <dbReference type="EMBL" id="NOL40460.1"/>
    </source>
</evidence>
<name>A0A7Y4NZV1_9ACTN</name>